<dbReference type="GO" id="GO:0046872">
    <property type="term" value="F:metal ion binding"/>
    <property type="evidence" value="ECO:0007669"/>
    <property type="project" value="UniProtKB-KW"/>
</dbReference>
<dbReference type="Pfam" id="PF00293">
    <property type="entry name" value="NUDIX"/>
    <property type="match status" value="1"/>
</dbReference>
<accession>A0A4R6JLE2</accession>
<gene>
    <name evidence="10" type="primary">idi</name>
    <name evidence="13" type="ORF">C8E87_0718</name>
</gene>
<dbReference type="GO" id="GO:0005737">
    <property type="term" value="C:cytoplasm"/>
    <property type="evidence" value="ECO:0007669"/>
    <property type="project" value="UniProtKB-SubCell"/>
</dbReference>
<comment type="pathway">
    <text evidence="1 10">Isoprenoid biosynthesis; dimethylallyl diphosphate biosynthesis; dimethylallyl diphosphate from isopentenyl diphosphate: step 1/1.</text>
</comment>
<evidence type="ECO:0000256" key="11">
    <source>
        <dbReference type="SAM" id="MobiDB-lite"/>
    </source>
</evidence>
<dbReference type="InterPro" id="IPR000086">
    <property type="entry name" value="NUDIX_hydrolase_dom"/>
</dbReference>
<dbReference type="CDD" id="cd02885">
    <property type="entry name" value="NUDIX_IPP_Isomerase"/>
    <property type="match status" value="1"/>
</dbReference>
<evidence type="ECO:0000256" key="4">
    <source>
        <dbReference type="ARBA" id="ARBA00022490"/>
    </source>
</evidence>
<evidence type="ECO:0000313" key="14">
    <source>
        <dbReference type="Proteomes" id="UP000294901"/>
    </source>
</evidence>
<dbReference type="EC" id="5.3.3.2" evidence="3 10"/>
<dbReference type="Proteomes" id="UP000294901">
    <property type="component" value="Unassembled WGS sequence"/>
</dbReference>
<feature type="binding site" evidence="10">
    <location>
        <position position="138"/>
    </location>
    <ligand>
        <name>Mn(2+)</name>
        <dbReference type="ChEBI" id="CHEBI:29035"/>
    </ligand>
</feature>
<keyword evidence="7 10" id="KW-0464">Manganese</keyword>
<feature type="domain" description="Nudix hydrolase" evidence="12">
    <location>
        <begin position="54"/>
        <end position="190"/>
    </location>
</feature>
<comment type="subcellular location">
    <subcellularLocation>
        <location evidence="10">Cytoplasm</location>
    </subcellularLocation>
</comment>
<dbReference type="GO" id="GO:0004452">
    <property type="term" value="F:isopentenyl-diphosphate delta-isomerase activity"/>
    <property type="evidence" value="ECO:0007669"/>
    <property type="project" value="UniProtKB-UniRule"/>
</dbReference>
<keyword evidence="8 10" id="KW-0414">Isoprene biosynthesis</keyword>
<reference evidence="13 14" key="1">
    <citation type="submission" date="2019-03" db="EMBL/GenBank/DDBJ databases">
        <title>Sequencing the genomes of 1000 actinobacteria strains.</title>
        <authorList>
            <person name="Klenk H.-P."/>
        </authorList>
    </citation>
    <scope>NUCLEOTIDE SEQUENCE [LARGE SCALE GENOMIC DNA]</scope>
    <source>
        <strain evidence="13 14">DSM 43805</strain>
    </source>
</reference>
<dbReference type="AlphaFoldDB" id="A0A4R6JLE2"/>
<keyword evidence="6 10" id="KW-0460">Magnesium</keyword>
<dbReference type="GO" id="GO:0050992">
    <property type="term" value="P:dimethylallyl diphosphate biosynthetic process"/>
    <property type="evidence" value="ECO:0007669"/>
    <property type="project" value="UniProtKB-UniRule"/>
</dbReference>
<dbReference type="NCBIfam" id="NF002995">
    <property type="entry name" value="PRK03759.1"/>
    <property type="match status" value="1"/>
</dbReference>
<keyword evidence="9 10" id="KW-0413">Isomerase</keyword>
<dbReference type="EMBL" id="SNWR01000001">
    <property type="protein sequence ID" value="TDO37120.1"/>
    <property type="molecule type" value="Genomic_DNA"/>
</dbReference>
<feature type="region of interest" description="Disordered" evidence="11">
    <location>
        <begin position="1"/>
        <end position="22"/>
    </location>
</feature>
<feature type="active site" evidence="10">
    <location>
        <position position="140"/>
    </location>
</feature>
<name>A0A4R6JLE2_9ACTN</name>
<feature type="binding site" evidence="10">
    <location>
        <position position="49"/>
    </location>
    <ligand>
        <name>Mn(2+)</name>
        <dbReference type="ChEBI" id="CHEBI:29035"/>
    </ligand>
</feature>
<evidence type="ECO:0000259" key="12">
    <source>
        <dbReference type="PROSITE" id="PS51462"/>
    </source>
</evidence>
<sequence>MTTDRTVHRSTDASGIDRSMSPDSLTSIELELVDEQGNTVGTAEKMYAHQAPGHLHRAFSVFLFDPGQRMLLQRRALTKYHSPGVWSNSCCGHPHVGGSPLEAAGRRVTEELGTDPETLTAAGTVRYRHPDEATGLVEHEFNHLFVGTLSAAVRPDPAEVAEVAFVDPPELAGRLAQDPFSAWFRTVLLAAQPSIETVTGISWEQPATARRTKEPR</sequence>
<keyword evidence="4 10" id="KW-0963">Cytoplasm</keyword>
<comment type="cofactor">
    <cofactor evidence="10">
        <name>Mn(2+)</name>
        <dbReference type="ChEBI" id="CHEBI:29035"/>
    </cofactor>
    <text evidence="10">Binds 1 Mn(2+) ion per subunit.</text>
</comment>
<comment type="cofactor">
    <cofactor evidence="10">
        <name>Mg(2+)</name>
        <dbReference type="ChEBI" id="CHEBI:18420"/>
    </cofactor>
    <text evidence="10">Binds 1 Mg(2+) ion per subunit. The magnesium ion binds only when substrate is bound.</text>
</comment>
<comment type="similarity">
    <text evidence="2 10">Belongs to the IPP isomerase type 1 family.</text>
</comment>
<feature type="binding site" evidence="10">
    <location>
        <position position="111"/>
    </location>
    <ligand>
        <name>Mg(2+)</name>
        <dbReference type="ChEBI" id="CHEBI:18420"/>
    </ligand>
</feature>
<feature type="active site" evidence="10">
    <location>
        <position position="91"/>
    </location>
</feature>
<dbReference type="SUPFAM" id="SSF55811">
    <property type="entry name" value="Nudix"/>
    <property type="match status" value="1"/>
</dbReference>
<organism evidence="13 14">
    <name type="scientific">Paractinoplanes brasiliensis</name>
    <dbReference type="NCBI Taxonomy" id="52695"/>
    <lineage>
        <taxon>Bacteria</taxon>
        <taxon>Bacillati</taxon>
        <taxon>Actinomycetota</taxon>
        <taxon>Actinomycetes</taxon>
        <taxon>Micromonosporales</taxon>
        <taxon>Micromonosporaceae</taxon>
        <taxon>Paractinoplanes</taxon>
    </lineage>
</organism>
<keyword evidence="5 10" id="KW-0479">Metal-binding</keyword>
<feature type="compositionally biased region" description="Basic and acidic residues" evidence="11">
    <location>
        <begin position="1"/>
        <end position="11"/>
    </location>
</feature>
<evidence type="ECO:0000256" key="10">
    <source>
        <dbReference type="HAMAP-Rule" id="MF_00202"/>
    </source>
</evidence>
<dbReference type="PANTHER" id="PTHR10885">
    <property type="entry name" value="ISOPENTENYL-DIPHOSPHATE DELTA-ISOMERASE"/>
    <property type="match status" value="1"/>
</dbReference>
<evidence type="ECO:0000256" key="7">
    <source>
        <dbReference type="ARBA" id="ARBA00023211"/>
    </source>
</evidence>
<evidence type="ECO:0000256" key="2">
    <source>
        <dbReference type="ARBA" id="ARBA00007579"/>
    </source>
</evidence>
<evidence type="ECO:0000256" key="5">
    <source>
        <dbReference type="ARBA" id="ARBA00022723"/>
    </source>
</evidence>
<keyword evidence="14" id="KW-1185">Reference proteome</keyword>
<evidence type="ECO:0000256" key="9">
    <source>
        <dbReference type="ARBA" id="ARBA00023235"/>
    </source>
</evidence>
<dbReference type="InterPro" id="IPR011876">
    <property type="entry name" value="IsopentenylPP_isomerase_typ1"/>
</dbReference>
<dbReference type="PANTHER" id="PTHR10885:SF0">
    <property type="entry name" value="ISOPENTENYL-DIPHOSPHATE DELTA-ISOMERASE"/>
    <property type="match status" value="1"/>
</dbReference>
<dbReference type="NCBIfam" id="TIGR02150">
    <property type="entry name" value="IPP_isom_1"/>
    <property type="match status" value="1"/>
</dbReference>
<proteinExistence type="inferred from homology"/>
<dbReference type="HAMAP" id="MF_00202">
    <property type="entry name" value="Idi"/>
    <property type="match status" value="1"/>
</dbReference>
<evidence type="ECO:0000256" key="1">
    <source>
        <dbReference type="ARBA" id="ARBA00004826"/>
    </source>
</evidence>
<dbReference type="GO" id="GO:0009240">
    <property type="term" value="P:isopentenyl diphosphate biosynthetic process"/>
    <property type="evidence" value="ECO:0007669"/>
    <property type="project" value="TreeGrafter"/>
</dbReference>
<feature type="binding site" evidence="10">
    <location>
        <position position="140"/>
    </location>
    <ligand>
        <name>Mn(2+)</name>
        <dbReference type="ChEBI" id="CHEBI:29035"/>
    </ligand>
</feature>
<comment type="function">
    <text evidence="10">Catalyzes the 1,3-allylic rearrangement of the homoallylic substrate isopentenyl (IPP) to its highly electrophilic allylic isomer, dimethylallyl diphosphate (DMAPP).</text>
</comment>
<feature type="binding site" evidence="10">
    <location>
        <position position="93"/>
    </location>
    <ligand>
        <name>Mn(2+)</name>
        <dbReference type="ChEBI" id="CHEBI:29035"/>
    </ligand>
</feature>
<comment type="catalytic activity">
    <reaction evidence="10">
        <text>isopentenyl diphosphate = dimethylallyl diphosphate</text>
        <dbReference type="Rhea" id="RHEA:23284"/>
        <dbReference type="ChEBI" id="CHEBI:57623"/>
        <dbReference type="ChEBI" id="CHEBI:128769"/>
        <dbReference type="EC" id="5.3.3.2"/>
    </reaction>
</comment>
<evidence type="ECO:0000313" key="13">
    <source>
        <dbReference type="EMBL" id="TDO37120.1"/>
    </source>
</evidence>
<evidence type="ECO:0000256" key="3">
    <source>
        <dbReference type="ARBA" id="ARBA00012057"/>
    </source>
</evidence>
<evidence type="ECO:0000256" key="8">
    <source>
        <dbReference type="ARBA" id="ARBA00023229"/>
    </source>
</evidence>
<dbReference type="Gene3D" id="3.90.79.10">
    <property type="entry name" value="Nucleoside Triphosphate Pyrophosphohydrolase"/>
    <property type="match status" value="1"/>
</dbReference>
<dbReference type="UniPathway" id="UPA00059">
    <property type="reaction ID" value="UER00104"/>
</dbReference>
<feature type="binding site" evidence="10">
    <location>
        <position position="56"/>
    </location>
    <ligand>
        <name>Mn(2+)</name>
        <dbReference type="ChEBI" id="CHEBI:29035"/>
    </ligand>
</feature>
<dbReference type="PROSITE" id="PS51462">
    <property type="entry name" value="NUDIX"/>
    <property type="match status" value="1"/>
</dbReference>
<dbReference type="InterPro" id="IPR056375">
    <property type="entry name" value="Idi_bact"/>
</dbReference>
<comment type="caution">
    <text evidence="13">The sequence shown here is derived from an EMBL/GenBank/DDBJ whole genome shotgun (WGS) entry which is preliminary data.</text>
</comment>
<evidence type="ECO:0000256" key="6">
    <source>
        <dbReference type="ARBA" id="ARBA00022842"/>
    </source>
</evidence>
<protein>
    <recommendedName>
        <fullName evidence="3 10">Isopentenyl-diphosphate Delta-isomerase</fullName>
        <shortName evidence="10">IPP isomerase</shortName>
        <ecNumber evidence="3 10">5.3.3.2</ecNumber>
    </recommendedName>
    <alternativeName>
        <fullName evidence="10">IPP:DMAPP isomerase</fullName>
    </alternativeName>
    <alternativeName>
        <fullName evidence="10">Isopentenyl pyrophosphate isomerase</fullName>
    </alternativeName>
</protein>
<dbReference type="InterPro" id="IPR015797">
    <property type="entry name" value="NUDIX_hydrolase-like_dom_sf"/>
</dbReference>